<feature type="binding site" evidence="7">
    <location>
        <position position="529"/>
    </location>
    <ligand>
        <name>Ca(2+)</name>
        <dbReference type="ChEBI" id="CHEBI:29108"/>
    </ligand>
</feature>
<dbReference type="SUPFAM" id="SSF54897">
    <property type="entry name" value="Protease propeptides/inhibitors"/>
    <property type="match status" value="1"/>
</dbReference>
<evidence type="ECO:0000256" key="3">
    <source>
        <dbReference type="ARBA" id="ARBA00022801"/>
    </source>
</evidence>
<dbReference type="PANTHER" id="PTHR14218">
    <property type="entry name" value="PROTEASE S8 TRIPEPTIDYL PEPTIDASE I CLN2"/>
    <property type="match status" value="1"/>
</dbReference>
<comment type="cofactor">
    <cofactor evidence="7">
        <name>Ca(2+)</name>
        <dbReference type="ChEBI" id="CHEBI:29108"/>
    </cofactor>
    <text evidence="7">Binds 1 Ca(2+) ion per subunit.</text>
</comment>
<dbReference type="Proteomes" id="UP000672657">
    <property type="component" value="Unassembled WGS sequence"/>
</dbReference>
<feature type="binding site" evidence="7">
    <location>
        <position position="531"/>
    </location>
    <ligand>
        <name>Ca(2+)</name>
        <dbReference type="ChEBI" id="CHEBI:29108"/>
    </ligand>
</feature>
<organism evidence="9 10">
    <name type="scientific">Cupriavidus numazuensis</name>
    <dbReference type="NCBI Taxonomy" id="221992"/>
    <lineage>
        <taxon>Bacteria</taxon>
        <taxon>Pseudomonadati</taxon>
        <taxon>Pseudomonadota</taxon>
        <taxon>Betaproteobacteria</taxon>
        <taxon>Burkholderiales</taxon>
        <taxon>Burkholderiaceae</taxon>
        <taxon>Cupriavidus</taxon>
    </lineage>
</organism>
<gene>
    <name evidence="9" type="ORF">LMG26411_02582</name>
</gene>
<dbReference type="InterPro" id="IPR015366">
    <property type="entry name" value="S53_propep"/>
</dbReference>
<dbReference type="CDD" id="cd11377">
    <property type="entry name" value="Pro-peptidase_S53"/>
    <property type="match status" value="1"/>
</dbReference>
<keyword evidence="2 7" id="KW-0479">Metal-binding</keyword>
<dbReference type="SUPFAM" id="SSF52743">
    <property type="entry name" value="Subtilisin-like"/>
    <property type="match status" value="1"/>
</dbReference>
<feature type="domain" description="Peptidase S53" evidence="8">
    <location>
        <begin position="165"/>
        <end position="551"/>
    </location>
</feature>
<evidence type="ECO:0000256" key="5">
    <source>
        <dbReference type="ARBA" id="ARBA00022837"/>
    </source>
</evidence>
<dbReference type="CDD" id="cd04056">
    <property type="entry name" value="Peptidases_S53"/>
    <property type="match status" value="1"/>
</dbReference>
<keyword evidence="6" id="KW-0865">Zymogen</keyword>
<reference evidence="9 10" key="1">
    <citation type="submission" date="2021-03" db="EMBL/GenBank/DDBJ databases">
        <authorList>
            <person name="Peeters C."/>
        </authorList>
    </citation>
    <scope>NUCLEOTIDE SEQUENCE [LARGE SCALE GENOMIC DNA]</scope>
    <source>
        <strain evidence="9 10">LMG 26411</strain>
    </source>
</reference>
<keyword evidence="1 7" id="KW-0645">Protease</keyword>
<dbReference type="InterPro" id="IPR000209">
    <property type="entry name" value="Peptidase_S8/S53_dom"/>
</dbReference>
<dbReference type="Pfam" id="PF09286">
    <property type="entry name" value="Pro-kuma_activ"/>
    <property type="match status" value="1"/>
</dbReference>
<feature type="binding site" evidence="7">
    <location>
        <position position="509"/>
    </location>
    <ligand>
        <name>Ca(2+)</name>
        <dbReference type="ChEBI" id="CHEBI:29108"/>
    </ligand>
</feature>
<evidence type="ECO:0000256" key="2">
    <source>
        <dbReference type="ARBA" id="ARBA00022723"/>
    </source>
</evidence>
<keyword evidence="5 7" id="KW-0106">Calcium</keyword>
<keyword evidence="4 7" id="KW-0720">Serine protease</keyword>
<dbReference type="InterPro" id="IPR023828">
    <property type="entry name" value="Peptidase_S8_Ser-AS"/>
</dbReference>
<name>A0ABN7PWT5_9BURK</name>
<protein>
    <recommendedName>
        <fullName evidence="8">Peptidase S53 domain-containing protein</fullName>
    </recommendedName>
</protein>
<dbReference type="InterPro" id="IPR030400">
    <property type="entry name" value="Sedolisin_dom"/>
</dbReference>
<evidence type="ECO:0000256" key="1">
    <source>
        <dbReference type="ARBA" id="ARBA00022670"/>
    </source>
</evidence>
<evidence type="ECO:0000313" key="10">
    <source>
        <dbReference type="Proteomes" id="UP000672657"/>
    </source>
</evidence>
<keyword evidence="3 7" id="KW-0378">Hydrolase</keyword>
<keyword evidence="10" id="KW-1185">Reference proteome</keyword>
<accession>A0ABN7PWT5</accession>
<dbReference type="InterPro" id="IPR050819">
    <property type="entry name" value="Tripeptidyl-peptidase_I"/>
</dbReference>
<dbReference type="EMBL" id="CAJPVI010000013">
    <property type="protein sequence ID" value="CAG2144478.1"/>
    <property type="molecule type" value="Genomic_DNA"/>
</dbReference>
<evidence type="ECO:0000256" key="4">
    <source>
        <dbReference type="ARBA" id="ARBA00022825"/>
    </source>
</evidence>
<dbReference type="PROSITE" id="PS00138">
    <property type="entry name" value="SUBTILASE_SER"/>
    <property type="match status" value="1"/>
</dbReference>
<dbReference type="RefSeq" id="WP_211953653.1">
    <property type="nucleotide sequence ID" value="NZ_CAJPVI010000013.1"/>
</dbReference>
<evidence type="ECO:0000256" key="7">
    <source>
        <dbReference type="PROSITE-ProRule" id="PRU01032"/>
    </source>
</evidence>
<dbReference type="Gene3D" id="3.40.50.200">
    <property type="entry name" value="Peptidase S8/S53 domain"/>
    <property type="match status" value="1"/>
</dbReference>
<feature type="active site" description="Charge relay system" evidence="7">
    <location>
        <position position="466"/>
    </location>
</feature>
<proteinExistence type="predicted"/>
<comment type="caution">
    <text evidence="9">The sequence shown here is derived from an EMBL/GenBank/DDBJ whole genome shotgun (WGS) entry which is preliminary data.</text>
</comment>
<feature type="active site" description="Charge relay system" evidence="7">
    <location>
        <position position="261"/>
    </location>
</feature>
<feature type="binding site" evidence="7">
    <location>
        <position position="508"/>
    </location>
    <ligand>
        <name>Ca(2+)</name>
        <dbReference type="ChEBI" id="CHEBI:29108"/>
    </ligand>
</feature>
<feature type="active site" description="Charge relay system" evidence="7">
    <location>
        <position position="265"/>
    </location>
</feature>
<dbReference type="PANTHER" id="PTHR14218:SF15">
    <property type="entry name" value="TRIPEPTIDYL-PEPTIDASE 1"/>
    <property type="match status" value="1"/>
</dbReference>
<evidence type="ECO:0000256" key="6">
    <source>
        <dbReference type="ARBA" id="ARBA00023145"/>
    </source>
</evidence>
<dbReference type="InterPro" id="IPR036852">
    <property type="entry name" value="Peptidase_S8/S53_dom_sf"/>
</dbReference>
<dbReference type="Pfam" id="PF00082">
    <property type="entry name" value="Peptidase_S8"/>
    <property type="match status" value="1"/>
</dbReference>
<dbReference type="SMART" id="SM00944">
    <property type="entry name" value="Pro-kuma_activ"/>
    <property type="match status" value="1"/>
</dbReference>
<dbReference type="PROSITE" id="PS51695">
    <property type="entry name" value="SEDOLISIN"/>
    <property type="match status" value="1"/>
</dbReference>
<sequence>MADTHVQLAGSRRPLPHNAIRVRDVDPHAIVDVTVTLKGPDLPAPGQMPDKALSREEIAQRFGVPAETVRKVEDVLRSYGLQILEVKQGGRSIRVRGTASAMIAAFRPELGIYHVPGQGQIRARQGVLMVPGEIADVVEGVFGLDQRQMAKRHAQAVALARTPAPLTPADLVKRYHFPDGDGAGRTIAIAEFGQNVGNGQVLPPAYLPSDVSMFCKRQGVPVPVVRIESVGLSPLSEQQFRAEIQELPKDLQDLLFMQTAETMMDIEIVAGLCPKADIGVYFATWGESGWINLLDEVTSGKGPVPVALSISYGLAEEATDWSHGAMASINQRLQIAAMQGVTVCVSSGDDGSGCNQPGNRCHVEFPTSSPYVLSVGGTMLVAHADGKAEEVAWWEAPGERTQQGGGSTGGGVSVLNPRPPWQNVSVASLNSGAANGRVVPDVAALAGPPLYDLLLDGHALPDGGTSAAAPLWAALVARIDAALPAGKRQRFLAPLLYKGDVGRAGFSDIVSGQNTSRPSPGKGYTAKAGFDAVTGWGVPNGQGLLAALAAV</sequence>
<evidence type="ECO:0000259" key="8">
    <source>
        <dbReference type="PROSITE" id="PS51695"/>
    </source>
</evidence>
<evidence type="ECO:0000313" key="9">
    <source>
        <dbReference type="EMBL" id="CAG2144478.1"/>
    </source>
</evidence>